<dbReference type="InterPro" id="IPR003593">
    <property type="entry name" value="AAA+_ATPase"/>
</dbReference>
<feature type="binding site" evidence="3">
    <location>
        <begin position="344"/>
        <end position="348"/>
    </location>
    <ligand>
        <name>ATP</name>
        <dbReference type="ChEBI" id="CHEBI:30616"/>
    </ligand>
</feature>
<keyword evidence="7" id="KW-1185">Reference proteome</keyword>
<dbReference type="Pfam" id="PF18335">
    <property type="entry name" value="SH3_13"/>
    <property type="match status" value="1"/>
</dbReference>
<comment type="similarity">
    <text evidence="3">Belongs to the RecD family. RecD2 subfamily.</text>
</comment>
<dbReference type="PANTHER" id="PTHR43788">
    <property type="entry name" value="DNA2/NAM7 HELICASE FAMILY MEMBER"/>
    <property type="match status" value="1"/>
</dbReference>
<dbReference type="AlphaFoldDB" id="A0A2T3G559"/>
<comment type="function">
    <text evidence="3">DNA-dependent ATPase and ATP-dependent 5'-3' DNA helicase. Has no activity on blunt DNA or DNA with 3'-overhangs, requires at least 10 bases of 5'-ssDNA for helicase activity.</text>
</comment>
<gene>
    <name evidence="5" type="primary">recD</name>
    <name evidence="3" type="synonym">recD2</name>
    <name evidence="6" type="ORF">C7U54_03225</name>
    <name evidence="5" type="ORF">Fi14EGH31_11910</name>
</gene>
<dbReference type="RefSeq" id="WP_107029295.1">
    <property type="nucleotide sequence ID" value="NZ_AP024085.1"/>
</dbReference>
<evidence type="ECO:0000313" key="7">
    <source>
        <dbReference type="Proteomes" id="UP000240974"/>
    </source>
</evidence>
<proteinExistence type="inferred from homology"/>
<dbReference type="CDD" id="cd17933">
    <property type="entry name" value="DEXSc_RecD-like"/>
    <property type="match status" value="1"/>
</dbReference>
<dbReference type="Proteomes" id="UP000593842">
    <property type="component" value="Chromosome"/>
</dbReference>
<dbReference type="EC" id="5.6.2.3" evidence="3"/>
<dbReference type="Pfam" id="PF14490">
    <property type="entry name" value="HHH_RecD2"/>
    <property type="match status" value="1"/>
</dbReference>
<evidence type="ECO:0000256" key="1">
    <source>
        <dbReference type="ARBA" id="ARBA00022741"/>
    </source>
</evidence>
<dbReference type="SUPFAM" id="SSF52540">
    <property type="entry name" value="P-loop containing nucleoside triphosphate hydrolases"/>
    <property type="match status" value="1"/>
</dbReference>
<dbReference type="Gene3D" id="3.40.50.300">
    <property type="entry name" value="P-loop containing nucleotide triphosphate hydrolases"/>
    <property type="match status" value="2"/>
</dbReference>
<dbReference type="Proteomes" id="UP000240974">
    <property type="component" value="Unassembled WGS sequence"/>
</dbReference>
<accession>A0A2T3G559</accession>
<dbReference type="GO" id="GO:0006310">
    <property type="term" value="P:DNA recombination"/>
    <property type="evidence" value="ECO:0007669"/>
    <property type="project" value="InterPro"/>
</dbReference>
<dbReference type="InterPro" id="IPR050534">
    <property type="entry name" value="Coronavir_polyprotein_1ab"/>
</dbReference>
<dbReference type="GeneID" id="70579626"/>
<dbReference type="GO" id="GO:0009338">
    <property type="term" value="C:exodeoxyribonuclease V complex"/>
    <property type="evidence" value="ECO:0007669"/>
    <property type="project" value="TreeGrafter"/>
</dbReference>
<dbReference type="GO" id="GO:0005524">
    <property type="term" value="F:ATP binding"/>
    <property type="evidence" value="ECO:0007669"/>
    <property type="project" value="UniProtKB-UniRule"/>
</dbReference>
<dbReference type="EMBL" id="PYLQ01000003">
    <property type="protein sequence ID" value="PST42685.1"/>
    <property type="molecule type" value="Genomic_DNA"/>
</dbReference>
<dbReference type="InterPro" id="IPR027417">
    <property type="entry name" value="P-loop_NTPase"/>
</dbReference>
<dbReference type="GO" id="GO:0043139">
    <property type="term" value="F:5'-3' DNA helicase activity"/>
    <property type="evidence" value="ECO:0007669"/>
    <property type="project" value="UniProtKB-UniRule"/>
</dbReference>
<dbReference type="CDD" id="cd18809">
    <property type="entry name" value="SF1_C_RecD"/>
    <property type="match status" value="1"/>
</dbReference>
<sequence length="749" mass="86736">MLKYTGYIRKIRYYSESSHYIVALLEVEEDQELLTMNGYMSNFNDYDKYAFYGDFEIHPKYGQQFKLDHYEIVLSTDEEEIIKYLSSPLFKGIGPTQAKYIVDALGENALSLIKEDKHHLDLVKGMTVAKRELIYEVLTSNDYDQEVTQFFMGHGISLRHIGIIQETYKEKTLEILQNHPYQLVEDIDGIGFKTADELALKTGGTLNNPDRLKAGVIYSIKQSCFSSGSTYVLYDEIKKAFHKIIYHIDDEVFDEYLNTLVEEGRVIKEGEYYYDEELYESEEIIANFLHKINDYPEEFYDENELERLLDNYQDKFGIVYSTKQKEAIEYFLKYPMMILTGGPGTGKTTVVKALIQIYRTLYPEDVISLVAPTGRAAKRLSELTGLDACTIHRELKWDLHKNSFAMNRNNPLSSQVLIIDEFSMVDSLLLSKLFDASRRVHKVLFIGDYHQLPSVAPGNVLKDFIESQLKVIELDEIYRQSKDSGIVQLAHQLIHQEVNDLSLFEQYKDIHFYNSTNFEIIKNVTTIVKKAIKNGYDQNDIQVLAPIYQGVAGINALNLALQEIFNPKNHQEEYRIGQKVYREGDKILQLKNRPDDDIYNGDIGVLVEINRKDGFEYLEDTLIVDYDGNLVEYTSKDFMTFTLAYCMSIHKAQGNEFKIVIMPVLNDYYIMLKRNLIYTGLTRAKQALFILGNPQAFLYGIKNISDSKRKTTLVNKINQNKNVETYEESSYNQELKQNITDFLNDDETV</sequence>
<reference evidence="8" key="3">
    <citation type="submission" date="2020-09" db="EMBL/GenBank/DDBJ databases">
        <title>Complete genome sequencing of Faecalibacillus intestinalis strain 14EGH31.</title>
        <authorList>
            <person name="Sakamoto M."/>
            <person name="Murakami T."/>
            <person name="Mori H."/>
        </authorList>
    </citation>
    <scope>NUCLEOTIDE SEQUENCE [LARGE SCALE GENOMIC DNA]</scope>
    <source>
        <strain evidence="8">14EGH31</strain>
    </source>
</reference>
<dbReference type="GO" id="GO:0016787">
    <property type="term" value="F:hydrolase activity"/>
    <property type="evidence" value="ECO:0007669"/>
    <property type="project" value="UniProtKB-KW"/>
</dbReference>
<organism evidence="6 7">
    <name type="scientific">Faecalibacillus intestinalis</name>
    <dbReference type="NCBI Taxonomy" id="1982626"/>
    <lineage>
        <taxon>Bacteria</taxon>
        <taxon>Bacillati</taxon>
        <taxon>Bacillota</taxon>
        <taxon>Erysipelotrichia</taxon>
        <taxon>Erysipelotrichales</taxon>
        <taxon>Coprobacillaceae</taxon>
        <taxon>Faecalibacillus</taxon>
    </lineage>
</organism>
<protein>
    <recommendedName>
        <fullName evidence="3">ATP-dependent RecD2 DNA helicase</fullName>
        <ecNumber evidence="3">5.6.2.3</ecNumber>
    </recommendedName>
    <alternativeName>
        <fullName evidence="3">DNA 5'-3' helicase subunit RecD2</fullName>
    </alternativeName>
</protein>
<evidence type="ECO:0000256" key="3">
    <source>
        <dbReference type="HAMAP-Rule" id="MF_01488"/>
    </source>
</evidence>
<dbReference type="SMART" id="SM00382">
    <property type="entry name" value="AAA"/>
    <property type="match status" value="1"/>
</dbReference>
<reference evidence="5" key="2">
    <citation type="journal article" date="2020" name="Microbiol. Resour. Announc.">
        <title>Complete Genome Sequence of Faecalibacillus intestinalis JCM 34082, Isolated from Feces from a Healthy Japanese Female.</title>
        <authorList>
            <person name="Sakamoto M."/>
            <person name="Ikeyama N."/>
            <person name="Toyoda A."/>
            <person name="Murakami T."/>
            <person name="Mori H."/>
            <person name="Ohkuma M."/>
        </authorList>
    </citation>
    <scope>NUCLEOTIDE SEQUENCE</scope>
    <source>
        <strain evidence="5">14EGH31</strain>
    </source>
</reference>
<evidence type="ECO:0000313" key="5">
    <source>
        <dbReference type="EMBL" id="BCL57479.1"/>
    </source>
</evidence>
<evidence type="ECO:0000313" key="6">
    <source>
        <dbReference type="EMBL" id="PST42685.1"/>
    </source>
</evidence>
<keyword evidence="1 3" id="KW-0547">Nucleotide-binding</keyword>
<dbReference type="InterPro" id="IPR041451">
    <property type="entry name" value="RecD2_SH13"/>
</dbReference>
<evidence type="ECO:0000259" key="4">
    <source>
        <dbReference type="SMART" id="SM00382"/>
    </source>
</evidence>
<dbReference type="NCBIfam" id="TIGR01448">
    <property type="entry name" value="recD_rel"/>
    <property type="match status" value="1"/>
</dbReference>
<dbReference type="Gene3D" id="2.30.30.940">
    <property type="match status" value="1"/>
</dbReference>
<dbReference type="InterPro" id="IPR027785">
    <property type="entry name" value="UvrD-like_helicase_C"/>
</dbReference>
<name>A0A2T3G559_9FIRM</name>
<dbReference type="InterPro" id="IPR006345">
    <property type="entry name" value="RecD2"/>
</dbReference>
<dbReference type="Pfam" id="PF13604">
    <property type="entry name" value="AAA_30"/>
    <property type="match status" value="1"/>
</dbReference>
<feature type="domain" description="AAA+ ATPase" evidence="4">
    <location>
        <begin position="333"/>
        <end position="483"/>
    </location>
</feature>
<dbReference type="GO" id="GO:0017116">
    <property type="term" value="F:single-stranded DNA helicase activity"/>
    <property type="evidence" value="ECO:0007669"/>
    <property type="project" value="TreeGrafter"/>
</dbReference>
<dbReference type="EMBL" id="AP024085">
    <property type="protein sequence ID" value="BCL57479.1"/>
    <property type="molecule type" value="Genomic_DNA"/>
</dbReference>
<dbReference type="KEGG" id="fit:Fi14EGH31_11910"/>
<reference evidence="6 7" key="1">
    <citation type="journal article" date="2019" name="Int. J. Syst. Evol. Microbiol.">
        <title>Faecalibacillus intestinalis gen. nov., sp. nov. and Faecalibacillus faecis sp. nov., isolated from human faeces.</title>
        <authorList>
            <person name="Seo B."/>
            <person name="Jeon K."/>
            <person name="Baek I."/>
            <person name="Lee Y.M."/>
            <person name="Baek K."/>
            <person name="Ko G."/>
        </authorList>
    </citation>
    <scope>NUCLEOTIDE SEQUENCE [LARGE SCALE GENOMIC DNA]</scope>
    <source>
        <strain evidence="6 7">SNUG30099</strain>
    </source>
</reference>
<keyword evidence="3" id="KW-0378">Hydrolase</keyword>
<dbReference type="PANTHER" id="PTHR43788:SF6">
    <property type="entry name" value="DNA HELICASE B"/>
    <property type="match status" value="1"/>
</dbReference>
<evidence type="ECO:0000313" key="8">
    <source>
        <dbReference type="Proteomes" id="UP000593842"/>
    </source>
</evidence>
<dbReference type="Pfam" id="PF13538">
    <property type="entry name" value="UvrD_C_2"/>
    <property type="match status" value="1"/>
</dbReference>
<comment type="catalytic activity">
    <reaction evidence="3">
        <text>ATP + H2O = ADP + phosphate + H(+)</text>
        <dbReference type="Rhea" id="RHEA:13065"/>
        <dbReference type="ChEBI" id="CHEBI:15377"/>
        <dbReference type="ChEBI" id="CHEBI:15378"/>
        <dbReference type="ChEBI" id="CHEBI:30616"/>
        <dbReference type="ChEBI" id="CHEBI:43474"/>
        <dbReference type="ChEBI" id="CHEBI:456216"/>
        <dbReference type="EC" id="5.6.2.3"/>
    </reaction>
</comment>
<dbReference type="InterPro" id="IPR055446">
    <property type="entry name" value="RecD2_N_OB"/>
</dbReference>
<keyword evidence="2 3" id="KW-0067">ATP-binding</keyword>
<dbReference type="HAMAP" id="MF_01488">
    <property type="entry name" value="RecD2"/>
    <property type="match status" value="1"/>
</dbReference>
<evidence type="ECO:0000256" key="2">
    <source>
        <dbReference type="ARBA" id="ARBA00022840"/>
    </source>
</evidence>
<dbReference type="Pfam" id="PF23139">
    <property type="entry name" value="OB_YrrC"/>
    <property type="match status" value="1"/>
</dbReference>
<dbReference type="GO" id="GO:0003677">
    <property type="term" value="F:DNA binding"/>
    <property type="evidence" value="ECO:0007669"/>
    <property type="project" value="UniProtKB-UniRule"/>
</dbReference>
<dbReference type="Gene3D" id="1.10.10.2220">
    <property type="match status" value="1"/>
</dbReference>
<dbReference type="InterPro" id="IPR029493">
    <property type="entry name" value="RecD2-like_HHH"/>
</dbReference>
<keyword evidence="3" id="KW-0413">Isomerase</keyword>
<keyword evidence="3 6" id="KW-0347">Helicase</keyword>
<keyword evidence="3" id="KW-0238">DNA-binding</keyword>